<dbReference type="GO" id="GO:0005762">
    <property type="term" value="C:mitochondrial large ribosomal subunit"/>
    <property type="evidence" value="ECO:0007669"/>
    <property type="project" value="TreeGrafter"/>
</dbReference>
<dbReference type="InterPro" id="IPR023674">
    <property type="entry name" value="Ribosomal_uL1-like"/>
</dbReference>
<dbReference type="CDD" id="cd00403">
    <property type="entry name" value="Ribosomal_L1"/>
    <property type="match status" value="1"/>
</dbReference>
<keyword evidence="3" id="KW-0687">Ribonucleoprotein</keyword>
<dbReference type="Proteomes" id="UP000262825">
    <property type="component" value="Unassembled WGS sequence"/>
</dbReference>
<reference evidence="5" key="1">
    <citation type="submission" date="2018-06" db="EMBL/GenBank/DDBJ databases">
        <authorList>
            <person name="Guldener U."/>
        </authorList>
    </citation>
    <scope>NUCLEOTIDE SEQUENCE [LARGE SCALE GENOMIC DNA]</scope>
    <source>
        <strain evidence="5">UTAD17</strain>
    </source>
</reference>
<evidence type="ECO:0000256" key="2">
    <source>
        <dbReference type="ARBA" id="ARBA00022980"/>
    </source>
</evidence>
<evidence type="ECO:0000256" key="3">
    <source>
        <dbReference type="ARBA" id="ARBA00023274"/>
    </source>
</evidence>
<dbReference type="VEuPathDB" id="FungiDB:SCODWIG_03311"/>
<dbReference type="AlphaFoldDB" id="A0A376BBN4"/>
<name>A0A376BBN4_9ASCO</name>
<sequence>MMLGLRRSFGTSTILKSTAAAAATAVSNTTSMSSSSNISMGSVLSTPQVKLSKDQLKKRELRRATINKRNARKPASDSPVYLPLPMALRYLRAAEVGFTRNQTTLTITTLVVSERGNQPLRGKIFLPHSLSAKGDSTKIMVFVGDESKVGYYKDELNCETVGGSKLVESIKNGSIDVSNIKMAFATPDIAPSLNKELGRILGPKGLLPTAKRGTVAEDLTTLIRESVGAMPFQQKRNVISVPIGKVQLSDLQIAENILAARTAIMKALGEQKSKKPSILGQTTISSTHGPGIVIDFK</sequence>
<dbReference type="SUPFAM" id="SSF56808">
    <property type="entry name" value="Ribosomal protein L1"/>
    <property type="match status" value="1"/>
</dbReference>
<comment type="similarity">
    <text evidence="1">Belongs to the universal ribosomal protein uL1 family.</text>
</comment>
<dbReference type="PANTHER" id="PTHR36427">
    <property type="entry name" value="54S RIBOSOMAL PROTEIN L1, MITOCHONDRIAL"/>
    <property type="match status" value="1"/>
</dbReference>
<dbReference type="OrthoDB" id="1747252at2759"/>
<dbReference type="InterPro" id="IPR028364">
    <property type="entry name" value="Ribosomal_uL1/biogenesis"/>
</dbReference>
<keyword evidence="5" id="KW-1185">Reference proteome</keyword>
<dbReference type="PANTHER" id="PTHR36427:SF3">
    <property type="entry name" value="LARGE RIBOSOMAL SUBUNIT PROTEIN UL1M"/>
    <property type="match status" value="1"/>
</dbReference>
<evidence type="ECO:0000313" key="5">
    <source>
        <dbReference type="Proteomes" id="UP000262825"/>
    </source>
</evidence>
<dbReference type="EMBL" id="UFAJ01000755">
    <property type="protein sequence ID" value="SSD61550.1"/>
    <property type="molecule type" value="Genomic_DNA"/>
</dbReference>
<dbReference type="InterPro" id="IPR016095">
    <property type="entry name" value="Ribosomal_uL1_3-a/b-sand"/>
</dbReference>
<dbReference type="Pfam" id="PF00687">
    <property type="entry name" value="Ribosomal_L1"/>
    <property type="match status" value="1"/>
</dbReference>
<keyword evidence="2 4" id="KW-0689">Ribosomal protein</keyword>
<evidence type="ECO:0000256" key="1">
    <source>
        <dbReference type="ARBA" id="ARBA00010531"/>
    </source>
</evidence>
<gene>
    <name evidence="4" type="ORF">SCODWIG_03311</name>
</gene>
<dbReference type="GO" id="GO:0003735">
    <property type="term" value="F:structural constituent of ribosome"/>
    <property type="evidence" value="ECO:0007669"/>
    <property type="project" value="TreeGrafter"/>
</dbReference>
<dbReference type="Gene3D" id="3.30.190.20">
    <property type="match status" value="1"/>
</dbReference>
<dbReference type="Gene3D" id="3.40.50.790">
    <property type="match status" value="1"/>
</dbReference>
<evidence type="ECO:0000313" key="4">
    <source>
        <dbReference type="EMBL" id="SSD61550.1"/>
    </source>
</evidence>
<protein>
    <submittedName>
        <fullName evidence="4">Related to 54S ribosomal protein L1, mitochondrial</fullName>
    </submittedName>
</protein>
<organism evidence="4 5">
    <name type="scientific">Saccharomycodes ludwigii</name>
    <dbReference type="NCBI Taxonomy" id="36035"/>
    <lineage>
        <taxon>Eukaryota</taxon>
        <taxon>Fungi</taxon>
        <taxon>Dikarya</taxon>
        <taxon>Ascomycota</taxon>
        <taxon>Saccharomycotina</taxon>
        <taxon>Saccharomycetes</taxon>
        <taxon>Saccharomycodales</taxon>
        <taxon>Saccharomycodaceae</taxon>
        <taxon>Saccharomycodes</taxon>
    </lineage>
</organism>
<accession>A0A376BBN4</accession>
<proteinExistence type="inferred from homology"/>